<dbReference type="STRING" id="52689.AKG39_16130"/>
<comment type="caution">
    <text evidence="2">The sequence shown here is derived from an EMBL/GenBank/DDBJ whole genome shotgun (WGS) entry which is preliminary data.</text>
</comment>
<gene>
    <name evidence="2" type="ORF">AKG39_16130</name>
</gene>
<sequence length="169" mass="18764">MHAIRNINLCTKDCLCLYVCPTGATDTETGQIDASRCLDGCRICIDACPSHAISLIPAAFPAQQRKTDTVKKTLLSLAESKVKQEQIAAYIEKNTDNPVLKQLAQVLCISNQLMAEDLIRESGYMLPQSQNVQDFLKLLLDTDQPEGFPKEVVERLLAILNLENLDQTE</sequence>
<dbReference type="InterPro" id="IPR017896">
    <property type="entry name" value="4Fe4S_Fe-S-bd"/>
</dbReference>
<evidence type="ECO:0000313" key="3">
    <source>
        <dbReference type="Proteomes" id="UP000036873"/>
    </source>
</evidence>
<dbReference type="PATRIC" id="fig|52689.4.peg.2759"/>
<dbReference type="EMBL" id="LGYO01000045">
    <property type="protein sequence ID" value="KNZ40713.1"/>
    <property type="molecule type" value="Genomic_DNA"/>
</dbReference>
<dbReference type="SUPFAM" id="SSF54862">
    <property type="entry name" value="4Fe-4S ferredoxins"/>
    <property type="match status" value="1"/>
</dbReference>
<protein>
    <submittedName>
        <fullName evidence="2">4Fe-4S ferredoxin</fullName>
    </submittedName>
</protein>
<dbReference type="AlphaFoldDB" id="A0A0L6TWT2"/>
<organism evidence="2 3">
    <name type="scientific">Acetobacterium bakii</name>
    <dbReference type="NCBI Taxonomy" id="52689"/>
    <lineage>
        <taxon>Bacteria</taxon>
        <taxon>Bacillati</taxon>
        <taxon>Bacillota</taxon>
        <taxon>Clostridia</taxon>
        <taxon>Eubacteriales</taxon>
        <taxon>Eubacteriaceae</taxon>
        <taxon>Acetobacterium</taxon>
    </lineage>
</organism>
<proteinExistence type="predicted"/>
<dbReference type="RefSeq" id="WP_050741436.1">
    <property type="nucleotide sequence ID" value="NZ_LGYO01000045.1"/>
</dbReference>
<name>A0A0L6TWT2_9FIRM</name>
<evidence type="ECO:0000313" key="2">
    <source>
        <dbReference type="EMBL" id="KNZ40713.1"/>
    </source>
</evidence>
<reference evidence="3" key="1">
    <citation type="submission" date="2015-07" db="EMBL/GenBank/DDBJ databases">
        <title>Draft genome sequence of Acetobacterium bakii DSM 8293, a potential psychrophilic chemical producer through syngas fermentation.</title>
        <authorList>
            <person name="Song Y."/>
            <person name="Hwang S."/>
            <person name="Cho B.-K."/>
        </authorList>
    </citation>
    <scope>NUCLEOTIDE SEQUENCE [LARGE SCALE GENOMIC DNA]</scope>
    <source>
        <strain evidence="3">DSM 8239</strain>
    </source>
</reference>
<evidence type="ECO:0000259" key="1">
    <source>
        <dbReference type="PROSITE" id="PS51379"/>
    </source>
</evidence>
<dbReference type="Gene3D" id="3.30.70.20">
    <property type="match status" value="1"/>
</dbReference>
<dbReference type="OrthoDB" id="9794954at2"/>
<accession>A0A0L6TWT2</accession>
<keyword evidence="3" id="KW-1185">Reference proteome</keyword>
<feature type="domain" description="4Fe-4S ferredoxin-type" evidence="1">
    <location>
        <begin position="28"/>
        <end position="58"/>
    </location>
</feature>
<dbReference type="PROSITE" id="PS51379">
    <property type="entry name" value="4FE4S_FER_2"/>
    <property type="match status" value="1"/>
</dbReference>
<dbReference type="Proteomes" id="UP000036873">
    <property type="component" value="Unassembled WGS sequence"/>
</dbReference>